<dbReference type="PANTHER" id="PTHR11699">
    <property type="entry name" value="ALDEHYDE DEHYDROGENASE-RELATED"/>
    <property type="match status" value="1"/>
</dbReference>
<proteinExistence type="predicted"/>
<comment type="caution">
    <text evidence="2">The sequence shown here is derived from an EMBL/GenBank/DDBJ whole genome shotgun (WGS) entry which is preliminary data.</text>
</comment>
<dbReference type="InterPro" id="IPR015590">
    <property type="entry name" value="Aldehyde_DH_dom"/>
</dbReference>
<dbReference type="Gene3D" id="3.40.309.10">
    <property type="entry name" value="Aldehyde Dehydrogenase, Chain A, domain 2"/>
    <property type="match status" value="1"/>
</dbReference>
<dbReference type="InterPro" id="IPR016161">
    <property type="entry name" value="Ald_DH/histidinol_DH"/>
</dbReference>
<dbReference type="SUPFAM" id="SSF53720">
    <property type="entry name" value="ALDH-like"/>
    <property type="match status" value="1"/>
</dbReference>
<evidence type="ECO:0000259" key="1">
    <source>
        <dbReference type="Pfam" id="PF00171"/>
    </source>
</evidence>
<dbReference type="Gene3D" id="3.40.605.10">
    <property type="entry name" value="Aldehyde Dehydrogenase, Chain A, domain 1"/>
    <property type="match status" value="1"/>
</dbReference>
<dbReference type="InterPro" id="IPR016162">
    <property type="entry name" value="Ald_DH_N"/>
</dbReference>
<organism evidence="2 3">
    <name type="scientific">Henosepilachna vigintioctopunctata</name>
    <dbReference type="NCBI Taxonomy" id="420089"/>
    <lineage>
        <taxon>Eukaryota</taxon>
        <taxon>Metazoa</taxon>
        <taxon>Ecdysozoa</taxon>
        <taxon>Arthropoda</taxon>
        <taxon>Hexapoda</taxon>
        <taxon>Insecta</taxon>
        <taxon>Pterygota</taxon>
        <taxon>Neoptera</taxon>
        <taxon>Endopterygota</taxon>
        <taxon>Coleoptera</taxon>
        <taxon>Polyphaga</taxon>
        <taxon>Cucujiformia</taxon>
        <taxon>Coccinelloidea</taxon>
        <taxon>Coccinellidae</taxon>
        <taxon>Epilachninae</taxon>
        <taxon>Epilachnini</taxon>
        <taxon>Henosepilachna</taxon>
    </lineage>
</organism>
<name>A0AAW1VHE2_9CUCU</name>
<dbReference type="InterPro" id="IPR016163">
    <property type="entry name" value="Ald_DH_C"/>
</dbReference>
<dbReference type="AlphaFoldDB" id="A0AAW1VHE2"/>
<dbReference type="Pfam" id="PF00171">
    <property type="entry name" value="Aldedh"/>
    <property type="match status" value="1"/>
</dbReference>
<gene>
    <name evidence="2" type="ORF">WA026_020947</name>
</gene>
<dbReference type="EMBL" id="JARQZJ010000136">
    <property type="protein sequence ID" value="KAK9892567.1"/>
    <property type="molecule type" value="Genomic_DNA"/>
</dbReference>
<keyword evidence="3" id="KW-1185">Reference proteome</keyword>
<reference evidence="2 3" key="1">
    <citation type="submission" date="2023-03" db="EMBL/GenBank/DDBJ databases">
        <title>Genome insight into feeding habits of ladybird beetles.</title>
        <authorList>
            <person name="Li H.-S."/>
            <person name="Huang Y.-H."/>
            <person name="Pang H."/>
        </authorList>
    </citation>
    <scope>NUCLEOTIDE SEQUENCE [LARGE SCALE GENOMIC DNA]</scope>
    <source>
        <strain evidence="2">SYSU_2023b</strain>
        <tissue evidence="2">Whole body</tissue>
    </source>
</reference>
<sequence>MFIGGKVFDKSTIVPCISVLAFRNVNEAIALANNNVQGLSASVWTENVGLANYMAQKLEVSNVWINSFGIYSVDVAFTPKKLSGKGYFGGIQGFQEFLFKKNIKTFIGEKNSMQDGEKILINAITSAKKAYSSWSILPKSKRNQHFDVINQYIDNNRSQFESVRDEWLNQWKTFYRQYIDSHYDFSITSPVQGYTLNISYSGRGVLVAETSNNIEDHNIKLIIASILEGNSLILLNQSEQLQKFYVGLSKELPHGIFNVVPYFKEASRIALQSPEVETYFNEYVIDEDLHEYNKFETVTTIWKDIFNKVTYLKNIWCNIGK</sequence>
<accession>A0AAW1VHE2</accession>
<evidence type="ECO:0000313" key="2">
    <source>
        <dbReference type="EMBL" id="KAK9892567.1"/>
    </source>
</evidence>
<protein>
    <recommendedName>
        <fullName evidence="1">Aldehyde dehydrogenase domain-containing protein</fullName>
    </recommendedName>
</protein>
<dbReference type="GO" id="GO:0016620">
    <property type="term" value="F:oxidoreductase activity, acting on the aldehyde or oxo group of donors, NAD or NADP as acceptor"/>
    <property type="evidence" value="ECO:0007669"/>
    <property type="project" value="InterPro"/>
</dbReference>
<evidence type="ECO:0000313" key="3">
    <source>
        <dbReference type="Proteomes" id="UP001431783"/>
    </source>
</evidence>
<feature type="domain" description="Aldehyde dehydrogenase" evidence="1">
    <location>
        <begin position="9"/>
        <end position="102"/>
    </location>
</feature>
<dbReference type="Proteomes" id="UP001431783">
    <property type="component" value="Unassembled WGS sequence"/>
</dbReference>